<gene>
    <name evidence="1" type="ORF">QQ020_27380</name>
</gene>
<comment type="caution">
    <text evidence="1">The sequence shown here is derived from an EMBL/GenBank/DDBJ whole genome shotgun (WGS) entry which is preliminary data.</text>
</comment>
<dbReference type="RefSeq" id="WP_346761168.1">
    <property type="nucleotide sequence ID" value="NZ_JAUJEB010000007.1"/>
</dbReference>
<dbReference type="Proteomes" id="UP001172083">
    <property type="component" value="Unassembled WGS sequence"/>
</dbReference>
<accession>A0ABT8LFL1</accession>
<proteinExistence type="predicted"/>
<evidence type="ECO:0000313" key="2">
    <source>
        <dbReference type="Proteomes" id="UP001172083"/>
    </source>
</evidence>
<keyword evidence="2" id="KW-1185">Reference proteome</keyword>
<evidence type="ECO:0000313" key="1">
    <source>
        <dbReference type="EMBL" id="MDN5215831.1"/>
    </source>
</evidence>
<dbReference type="EMBL" id="JAUJEB010000007">
    <property type="protein sequence ID" value="MDN5215831.1"/>
    <property type="molecule type" value="Genomic_DNA"/>
</dbReference>
<sequence>MERIVIVAYKPFPGKEAALIALMEAHWEILNRENLVSSRKPTIMQAKNGTVIEVFGWKSNDAIASAHTNPAVQKMWDDYAQVCEYVPIGNVDESTRLFSEFTPLN</sequence>
<name>A0ABT8LFL1_9BACT</name>
<organism evidence="1 2">
    <name type="scientific">Agaribacillus aureus</name>
    <dbReference type="NCBI Taxonomy" id="3051825"/>
    <lineage>
        <taxon>Bacteria</taxon>
        <taxon>Pseudomonadati</taxon>
        <taxon>Bacteroidota</taxon>
        <taxon>Cytophagia</taxon>
        <taxon>Cytophagales</taxon>
        <taxon>Splendidivirgaceae</taxon>
        <taxon>Agaribacillus</taxon>
    </lineage>
</organism>
<reference evidence="1" key="1">
    <citation type="submission" date="2023-06" db="EMBL/GenBank/DDBJ databases">
        <title>Genomic of Agaribacillus aureum.</title>
        <authorList>
            <person name="Wang G."/>
        </authorList>
    </citation>
    <scope>NUCLEOTIDE SEQUENCE</scope>
    <source>
        <strain evidence="1">BMA12</strain>
    </source>
</reference>
<evidence type="ECO:0008006" key="3">
    <source>
        <dbReference type="Google" id="ProtNLM"/>
    </source>
</evidence>
<protein>
    <recommendedName>
        <fullName evidence="3">ABM domain-containing protein</fullName>
    </recommendedName>
</protein>